<proteinExistence type="predicted"/>
<dbReference type="AlphaFoldDB" id="A0A1G8JNR3"/>
<reference evidence="2 3" key="1">
    <citation type="submission" date="2016-10" db="EMBL/GenBank/DDBJ databases">
        <authorList>
            <person name="de Groot N.N."/>
        </authorList>
    </citation>
    <scope>NUCLEOTIDE SEQUENCE [LARGE SCALE GENOMIC DNA]</scope>
    <source>
        <strain evidence="2 3">CGMCC 4.6533</strain>
    </source>
</reference>
<name>A0A1G8JNR3_9ACTN</name>
<evidence type="ECO:0000313" key="3">
    <source>
        <dbReference type="Proteomes" id="UP000199202"/>
    </source>
</evidence>
<feature type="region of interest" description="Disordered" evidence="1">
    <location>
        <begin position="1"/>
        <end position="23"/>
    </location>
</feature>
<evidence type="ECO:0000256" key="1">
    <source>
        <dbReference type="SAM" id="MobiDB-lite"/>
    </source>
</evidence>
<protein>
    <submittedName>
        <fullName evidence="2">Uncharacterized protein</fullName>
    </submittedName>
</protein>
<accession>A0A1G8JNR3</accession>
<dbReference type="EMBL" id="FNDJ01000005">
    <property type="protein sequence ID" value="SDI32802.1"/>
    <property type="molecule type" value="Genomic_DNA"/>
</dbReference>
<gene>
    <name evidence="2" type="ORF">SAMN05421869_105140</name>
</gene>
<keyword evidence="3" id="KW-1185">Reference proteome</keyword>
<dbReference type="STRING" id="633440.SAMN05421869_105140"/>
<sequence length="241" mass="25037">MPGQGTSTGMGTGTGAGTGTGVGAGSLTGLREAALSGLREEAGELEQCMAVLAACGRDPASMDVAAGDRMLLRAHRALAGRDLELALRCHACAEVSAVRLAPDTVPPARPRTALLGRGGGLRQPTYGDLLGLPAGDEGPAELLRRCVVGSPSRAPTDADFELVDDSLAGPLLFACPECGAEVEQGIDVQTVVVRALMGLLEEFDMEVHLLASAYRWDLATIEALPRARRRRLAALAADDRR</sequence>
<dbReference type="Proteomes" id="UP000199202">
    <property type="component" value="Unassembled WGS sequence"/>
</dbReference>
<evidence type="ECO:0000313" key="2">
    <source>
        <dbReference type="EMBL" id="SDI32802.1"/>
    </source>
</evidence>
<organism evidence="2 3">
    <name type="scientific">Nonomuraea jiangxiensis</name>
    <dbReference type="NCBI Taxonomy" id="633440"/>
    <lineage>
        <taxon>Bacteria</taxon>
        <taxon>Bacillati</taxon>
        <taxon>Actinomycetota</taxon>
        <taxon>Actinomycetes</taxon>
        <taxon>Streptosporangiales</taxon>
        <taxon>Streptosporangiaceae</taxon>
        <taxon>Nonomuraea</taxon>
    </lineage>
</organism>